<organism evidence="2 3">
    <name type="scientific">Aspergillus sclerotiicarbonarius (strain CBS 121057 / IBT 28362)</name>
    <dbReference type="NCBI Taxonomy" id="1448318"/>
    <lineage>
        <taxon>Eukaryota</taxon>
        <taxon>Fungi</taxon>
        <taxon>Dikarya</taxon>
        <taxon>Ascomycota</taxon>
        <taxon>Pezizomycotina</taxon>
        <taxon>Eurotiomycetes</taxon>
        <taxon>Eurotiomycetidae</taxon>
        <taxon>Eurotiales</taxon>
        <taxon>Aspergillaceae</taxon>
        <taxon>Aspergillus</taxon>
        <taxon>Aspergillus subgen. Circumdati</taxon>
    </lineage>
</organism>
<dbReference type="AlphaFoldDB" id="A0A319E6E4"/>
<accession>A0A319E6E4</accession>
<evidence type="ECO:0000313" key="2">
    <source>
        <dbReference type="EMBL" id="PYI03735.1"/>
    </source>
</evidence>
<sequence>MDLIIRGGEEGLVYADWRENGPTVETRTGQGADLLKRRKPEAGLVGQLEPATIPATPQCESPSLLCLPPTRMSIPVGFFFFCISPPCCCLGFGCIIRALLSLPRNWAGYAFELGDI</sequence>
<evidence type="ECO:0000256" key="1">
    <source>
        <dbReference type="SAM" id="Phobius"/>
    </source>
</evidence>
<name>A0A319E6E4_ASPSB</name>
<gene>
    <name evidence="2" type="ORF">BO78DRAFT_421349</name>
</gene>
<reference evidence="2 3" key="1">
    <citation type="submission" date="2018-02" db="EMBL/GenBank/DDBJ databases">
        <title>The genomes of Aspergillus section Nigri reveals drivers in fungal speciation.</title>
        <authorList>
            <consortium name="DOE Joint Genome Institute"/>
            <person name="Vesth T.C."/>
            <person name="Nybo J."/>
            <person name="Theobald S."/>
            <person name="Brandl J."/>
            <person name="Frisvad J.C."/>
            <person name="Nielsen K.F."/>
            <person name="Lyhne E.K."/>
            <person name="Kogle M.E."/>
            <person name="Kuo A."/>
            <person name="Riley R."/>
            <person name="Clum A."/>
            <person name="Nolan M."/>
            <person name="Lipzen A."/>
            <person name="Salamov A."/>
            <person name="Henrissat B."/>
            <person name="Wiebenga A."/>
            <person name="De vries R.P."/>
            <person name="Grigoriev I.V."/>
            <person name="Mortensen U.H."/>
            <person name="Andersen M.R."/>
            <person name="Baker S.E."/>
        </authorList>
    </citation>
    <scope>NUCLEOTIDE SEQUENCE [LARGE SCALE GENOMIC DNA]</scope>
    <source>
        <strain evidence="2 3">CBS 121057</strain>
    </source>
</reference>
<dbReference type="Proteomes" id="UP000248423">
    <property type="component" value="Unassembled WGS sequence"/>
</dbReference>
<keyword evidence="1" id="KW-0812">Transmembrane</keyword>
<proteinExistence type="predicted"/>
<dbReference type="VEuPathDB" id="FungiDB:BO78DRAFT_421349"/>
<keyword evidence="1" id="KW-1133">Transmembrane helix</keyword>
<evidence type="ECO:0000313" key="3">
    <source>
        <dbReference type="Proteomes" id="UP000248423"/>
    </source>
</evidence>
<protein>
    <submittedName>
        <fullName evidence="2">Uncharacterized protein</fullName>
    </submittedName>
</protein>
<feature type="transmembrane region" description="Helical" evidence="1">
    <location>
        <begin position="78"/>
        <end position="100"/>
    </location>
</feature>
<keyword evidence="1" id="KW-0472">Membrane</keyword>
<keyword evidence="3" id="KW-1185">Reference proteome</keyword>
<dbReference type="EMBL" id="KZ826377">
    <property type="protein sequence ID" value="PYI03735.1"/>
    <property type="molecule type" value="Genomic_DNA"/>
</dbReference>